<sequence length="87" mass="9279">MKIENRPLTELKVSYTVEMGPLVPADDLYVFASASGNHNPIHLTNQHHDGKSLANDPVAALIAYLCSDTAAQITGSPLPIDGGWTAH</sequence>
<dbReference type="OrthoDB" id="5173603at2"/>
<dbReference type="Proteomes" id="UP000605148">
    <property type="component" value="Unassembled WGS sequence"/>
</dbReference>
<dbReference type="InterPro" id="IPR036291">
    <property type="entry name" value="NAD(P)-bd_dom_sf"/>
</dbReference>
<dbReference type="Pfam" id="PF13561">
    <property type="entry name" value="adh_short_C2"/>
    <property type="match status" value="1"/>
</dbReference>
<evidence type="ECO:0000313" key="2">
    <source>
        <dbReference type="Proteomes" id="UP000605148"/>
    </source>
</evidence>
<dbReference type="AlphaFoldDB" id="A0A916TP34"/>
<protein>
    <submittedName>
        <fullName evidence="1">Uncharacterized protein</fullName>
    </submittedName>
</protein>
<dbReference type="EMBL" id="BMFA01000022">
    <property type="protein sequence ID" value="GGB63886.1"/>
    <property type="molecule type" value="Genomic_DNA"/>
</dbReference>
<dbReference type="SUPFAM" id="SSF51735">
    <property type="entry name" value="NAD(P)-binding Rossmann-fold domains"/>
    <property type="match status" value="1"/>
</dbReference>
<organism evidence="1 2">
    <name type="scientific">Roseibium aquae</name>
    <dbReference type="NCBI Taxonomy" id="1323746"/>
    <lineage>
        <taxon>Bacteria</taxon>
        <taxon>Pseudomonadati</taxon>
        <taxon>Pseudomonadota</taxon>
        <taxon>Alphaproteobacteria</taxon>
        <taxon>Hyphomicrobiales</taxon>
        <taxon>Stappiaceae</taxon>
        <taxon>Roseibium</taxon>
    </lineage>
</organism>
<accession>A0A916TP34</accession>
<reference evidence="1" key="1">
    <citation type="journal article" date="2014" name="Int. J. Syst. Evol. Microbiol.">
        <title>Complete genome sequence of Corynebacterium casei LMG S-19264T (=DSM 44701T), isolated from a smear-ripened cheese.</title>
        <authorList>
            <consortium name="US DOE Joint Genome Institute (JGI-PGF)"/>
            <person name="Walter F."/>
            <person name="Albersmeier A."/>
            <person name="Kalinowski J."/>
            <person name="Ruckert C."/>
        </authorList>
    </citation>
    <scope>NUCLEOTIDE SEQUENCE</scope>
    <source>
        <strain evidence="1">CGMCC 1.12426</strain>
    </source>
</reference>
<proteinExistence type="predicted"/>
<dbReference type="InterPro" id="IPR002347">
    <property type="entry name" value="SDR_fam"/>
</dbReference>
<keyword evidence="2" id="KW-1185">Reference proteome</keyword>
<dbReference type="Gene3D" id="3.40.50.720">
    <property type="entry name" value="NAD(P)-binding Rossmann-like Domain"/>
    <property type="match status" value="1"/>
</dbReference>
<evidence type="ECO:0000313" key="1">
    <source>
        <dbReference type="EMBL" id="GGB63886.1"/>
    </source>
</evidence>
<reference evidence="1" key="2">
    <citation type="submission" date="2020-09" db="EMBL/GenBank/DDBJ databases">
        <authorList>
            <person name="Sun Q."/>
            <person name="Zhou Y."/>
        </authorList>
    </citation>
    <scope>NUCLEOTIDE SEQUENCE</scope>
    <source>
        <strain evidence="1">CGMCC 1.12426</strain>
    </source>
</reference>
<comment type="caution">
    <text evidence="1">The sequence shown here is derived from an EMBL/GenBank/DDBJ whole genome shotgun (WGS) entry which is preliminary data.</text>
</comment>
<name>A0A916TP34_9HYPH</name>
<gene>
    <name evidence="1" type="ORF">GCM10011316_39650</name>
</gene>